<dbReference type="InterPro" id="IPR020556">
    <property type="entry name" value="Amidase_CS"/>
</dbReference>
<dbReference type="PANTHER" id="PTHR46310">
    <property type="entry name" value="AMIDASE 1"/>
    <property type="match status" value="1"/>
</dbReference>
<proteinExistence type="predicted"/>
<dbReference type="NCBIfam" id="NF006169">
    <property type="entry name" value="PRK08310.1"/>
    <property type="match status" value="1"/>
</dbReference>
<dbReference type="OrthoDB" id="8872210at2"/>
<dbReference type="Gene3D" id="3.90.1300.10">
    <property type="entry name" value="Amidase signature (AS) domain"/>
    <property type="match status" value="1"/>
</dbReference>
<reference evidence="2 3" key="1">
    <citation type="submission" date="2018-10" db="EMBL/GenBank/DDBJ databases">
        <title>Robbsia sp. DHC34, isolated from soil.</title>
        <authorList>
            <person name="Gao Z.-H."/>
            <person name="Qiu L.-H."/>
        </authorList>
    </citation>
    <scope>NUCLEOTIDE SEQUENCE [LARGE SCALE GENOMIC DNA]</scope>
    <source>
        <strain evidence="2 3">DHC34</strain>
    </source>
</reference>
<dbReference type="AlphaFoldDB" id="A0A494XHG5"/>
<dbReference type="InterPro" id="IPR023631">
    <property type="entry name" value="Amidase_dom"/>
</dbReference>
<dbReference type="RefSeq" id="WP_121088415.1">
    <property type="nucleotide sequence ID" value="NZ_RBZU01000009.1"/>
</dbReference>
<organism evidence="2 3">
    <name type="scientific">Pararobbsia silviterrae</name>
    <dbReference type="NCBI Taxonomy" id="1792498"/>
    <lineage>
        <taxon>Bacteria</taxon>
        <taxon>Pseudomonadati</taxon>
        <taxon>Pseudomonadota</taxon>
        <taxon>Betaproteobacteria</taxon>
        <taxon>Burkholderiales</taxon>
        <taxon>Burkholderiaceae</taxon>
        <taxon>Pararobbsia</taxon>
    </lineage>
</organism>
<protein>
    <submittedName>
        <fullName evidence="2">Amidase</fullName>
        <ecNumber evidence="2">3.5.1.4</ecNumber>
    </submittedName>
</protein>
<evidence type="ECO:0000313" key="3">
    <source>
        <dbReference type="Proteomes" id="UP000270342"/>
    </source>
</evidence>
<sequence>MTGQETHVLDGSNDDDRLDAFVPGPRTRIAPTGHGVLDGLRFAVKDLIDVAGVTTGGGNPDWLATHAPAPAHASVVARLLAAGAAVEGKTITDELAYSLEGENAHYGTPLNPHWPHALPGGSSSGSASAVAAGVVDFALGTDTGGSVRVPAAFCGLWGIRPTHGAVPTDGVLDFAPGFDTIGWFARSAEMLERVGTVLLDAPRARGAAKRFTRFDEAFAIRAASEPDDAQALLDAAGLMGALEGVSVFWGDGAQWLDVYQHLQDADIQRSLGDWLAATRPRFGPSIAPRFARLAKLDAAHVAHCAALRARWRARLDAVLDKQYLVLPTTPVSLLSKLAPPAQIAHFYANALAINAVAAFGGYPQITIPFRDERDRPLALSIIGARGDDLAMLRFVRRFDVPSRQDGGA</sequence>
<dbReference type="InterPro" id="IPR036928">
    <property type="entry name" value="AS_sf"/>
</dbReference>
<dbReference type="EMBL" id="RBZU01000009">
    <property type="protein sequence ID" value="RKP50197.1"/>
    <property type="molecule type" value="Genomic_DNA"/>
</dbReference>
<evidence type="ECO:0000259" key="1">
    <source>
        <dbReference type="Pfam" id="PF01425"/>
    </source>
</evidence>
<name>A0A494XHG5_9BURK</name>
<dbReference type="PANTHER" id="PTHR46310:SF7">
    <property type="entry name" value="AMIDASE 1"/>
    <property type="match status" value="1"/>
</dbReference>
<accession>A0A494XHG5</accession>
<dbReference type="GO" id="GO:0004040">
    <property type="term" value="F:amidase activity"/>
    <property type="evidence" value="ECO:0007669"/>
    <property type="project" value="UniProtKB-EC"/>
</dbReference>
<dbReference type="Proteomes" id="UP000270342">
    <property type="component" value="Unassembled WGS sequence"/>
</dbReference>
<dbReference type="EC" id="3.5.1.4" evidence="2"/>
<dbReference type="Pfam" id="PF01425">
    <property type="entry name" value="Amidase"/>
    <property type="match status" value="1"/>
</dbReference>
<feature type="domain" description="Amidase" evidence="1">
    <location>
        <begin position="34"/>
        <end position="209"/>
    </location>
</feature>
<keyword evidence="2" id="KW-0378">Hydrolase</keyword>
<keyword evidence="3" id="KW-1185">Reference proteome</keyword>
<dbReference type="PROSITE" id="PS00571">
    <property type="entry name" value="AMIDASES"/>
    <property type="match status" value="1"/>
</dbReference>
<dbReference type="SUPFAM" id="SSF75304">
    <property type="entry name" value="Amidase signature (AS) enzymes"/>
    <property type="match status" value="1"/>
</dbReference>
<gene>
    <name evidence="2" type="ORF">D7S86_18865</name>
</gene>
<evidence type="ECO:0000313" key="2">
    <source>
        <dbReference type="EMBL" id="RKP50197.1"/>
    </source>
</evidence>
<comment type="caution">
    <text evidence="2">The sequence shown here is derived from an EMBL/GenBank/DDBJ whole genome shotgun (WGS) entry which is preliminary data.</text>
</comment>